<keyword evidence="3 7" id="KW-0012">Acyltransferase</keyword>
<dbReference type="SUPFAM" id="SSF69593">
    <property type="entry name" value="Glycerol-3-phosphate (1)-acyltransferase"/>
    <property type="match status" value="1"/>
</dbReference>
<dbReference type="CDD" id="cd07989">
    <property type="entry name" value="LPLAT_AGPAT-like"/>
    <property type="match status" value="1"/>
</dbReference>
<comment type="caution">
    <text evidence="7">The sequence shown here is derived from an EMBL/GenBank/DDBJ whole genome shotgun (WGS) entry which is preliminary data.</text>
</comment>
<sequence>MAVRSILFNIAFYLNIIVWMIGCTPMLLLPRRWTIGCVHGWARCSTWLLEVIGGVRVEVRGGLPRRGMPLLVAAKHQSVFETFALLPYFSDPAFILKRELTWIPLFGWWCRKMRMIPVDRGRGATALKDMARRAHAEAARGRQIVIFPEGTRRPPGAPPQYKQGVSLLYATMQVPCLPVALNSGLFWPRRKWQRYPGTILVEFLEPIPPGLDREAFRERLETAIETASDRLLGEAAAAPNPPPIPDEARARLEGMVAAATPTTPPPRRQAG</sequence>
<evidence type="ECO:0000313" key="7">
    <source>
        <dbReference type="EMBL" id="TCT11817.1"/>
    </source>
</evidence>
<dbReference type="Proteomes" id="UP000295678">
    <property type="component" value="Unassembled WGS sequence"/>
</dbReference>
<keyword evidence="5" id="KW-1133">Transmembrane helix</keyword>
<keyword evidence="5" id="KW-0812">Transmembrane</keyword>
<accession>A0A4R3MHE6</accession>
<dbReference type="EMBL" id="SMAK01000003">
    <property type="protein sequence ID" value="TCT11817.1"/>
    <property type="molecule type" value="Genomic_DNA"/>
</dbReference>
<dbReference type="PANTHER" id="PTHR10434:SF40">
    <property type="entry name" value="1-ACYL-SN-GLYCEROL-3-PHOSPHATE ACYLTRANSFERASE"/>
    <property type="match status" value="1"/>
</dbReference>
<proteinExistence type="predicted"/>
<reference evidence="7 8" key="1">
    <citation type="submission" date="2019-03" db="EMBL/GenBank/DDBJ databases">
        <title>Genomic Encyclopedia of Type Strains, Phase IV (KMG-IV): sequencing the most valuable type-strain genomes for metagenomic binning, comparative biology and taxonomic classification.</title>
        <authorList>
            <person name="Goeker M."/>
        </authorList>
    </citation>
    <scope>NUCLEOTIDE SEQUENCE [LARGE SCALE GENOMIC DNA]</scope>
    <source>
        <strain evidence="7 8">DSM 19345</strain>
    </source>
</reference>
<feature type="region of interest" description="Disordered" evidence="4">
    <location>
        <begin position="231"/>
        <end position="271"/>
    </location>
</feature>
<dbReference type="InterPro" id="IPR002123">
    <property type="entry name" value="Plipid/glycerol_acylTrfase"/>
</dbReference>
<protein>
    <submittedName>
        <fullName evidence="7">1-acyl-sn-glycerol-3-phosphate acyltransferase</fullName>
    </submittedName>
</protein>
<dbReference type="PROSITE" id="PS51257">
    <property type="entry name" value="PROKAR_LIPOPROTEIN"/>
    <property type="match status" value="1"/>
</dbReference>
<dbReference type="PANTHER" id="PTHR10434">
    <property type="entry name" value="1-ACYL-SN-GLYCEROL-3-PHOSPHATE ACYLTRANSFERASE"/>
    <property type="match status" value="1"/>
</dbReference>
<feature type="transmembrane region" description="Helical" evidence="5">
    <location>
        <begin position="6"/>
        <end position="29"/>
    </location>
</feature>
<feature type="compositionally biased region" description="Pro residues" evidence="4">
    <location>
        <begin position="262"/>
        <end position="271"/>
    </location>
</feature>
<dbReference type="SMART" id="SM00563">
    <property type="entry name" value="PlsC"/>
    <property type="match status" value="1"/>
</dbReference>
<evidence type="ECO:0000256" key="2">
    <source>
        <dbReference type="ARBA" id="ARBA00022679"/>
    </source>
</evidence>
<organism evidence="7 8">
    <name type="scientific">Tepidamorphus gemmatus</name>
    <dbReference type="NCBI Taxonomy" id="747076"/>
    <lineage>
        <taxon>Bacteria</taxon>
        <taxon>Pseudomonadati</taxon>
        <taxon>Pseudomonadota</taxon>
        <taxon>Alphaproteobacteria</taxon>
        <taxon>Hyphomicrobiales</taxon>
        <taxon>Tepidamorphaceae</taxon>
        <taxon>Tepidamorphus</taxon>
    </lineage>
</organism>
<dbReference type="GO" id="GO:0006654">
    <property type="term" value="P:phosphatidic acid biosynthetic process"/>
    <property type="evidence" value="ECO:0007669"/>
    <property type="project" value="TreeGrafter"/>
</dbReference>
<comment type="pathway">
    <text evidence="1">Lipid metabolism.</text>
</comment>
<keyword evidence="2 7" id="KW-0808">Transferase</keyword>
<dbReference type="RefSeq" id="WP_245499653.1">
    <property type="nucleotide sequence ID" value="NZ_SMAK01000003.1"/>
</dbReference>
<dbReference type="AlphaFoldDB" id="A0A4R3MHE6"/>
<evidence type="ECO:0000256" key="1">
    <source>
        <dbReference type="ARBA" id="ARBA00005189"/>
    </source>
</evidence>
<keyword evidence="5" id="KW-0472">Membrane</keyword>
<feature type="domain" description="Phospholipid/glycerol acyltransferase" evidence="6">
    <location>
        <begin position="70"/>
        <end position="184"/>
    </location>
</feature>
<evidence type="ECO:0000256" key="5">
    <source>
        <dbReference type="SAM" id="Phobius"/>
    </source>
</evidence>
<keyword evidence="8" id="KW-1185">Reference proteome</keyword>
<gene>
    <name evidence="7" type="ORF">EDC22_103129</name>
</gene>
<name>A0A4R3MHE6_9HYPH</name>
<dbReference type="Pfam" id="PF01553">
    <property type="entry name" value="Acyltransferase"/>
    <property type="match status" value="1"/>
</dbReference>
<evidence type="ECO:0000259" key="6">
    <source>
        <dbReference type="SMART" id="SM00563"/>
    </source>
</evidence>
<evidence type="ECO:0000256" key="4">
    <source>
        <dbReference type="SAM" id="MobiDB-lite"/>
    </source>
</evidence>
<evidence type="ECO:0000256" key="3">
    <source>
        <dbReference type="ARBA" id="ARBA00023315"/>
    </source>
</evidence>
<dbReference type="GO" id="GO:0003841">
    <property type="term" value="F:1-acylglycerol-3-phosphate O-acyltransferase activity"/>
    <property type="evidence" value="ECO:0007669"/>
    <property type="project" value="TreeGrafter"/>
</dbReference>
<evidence type="ECO:0000313" key="8">
    <source>
        <dbReference type="Proteomes" id="UP000295678"/>
    </source>
</evidence>